<reference evidence="1 2" key="1">
    <citation type="journal article" date="2015" name="PLoS ONE">
        <title>Spontaneous Deletion of an "ORFanage" Region Facilitates Host Adaptation in a "Photosynthetic" Cyanophage.</title>
        <authorList>
            <person name="Puxty R.J."/>
            <person name="Perez-Sepulveda B."/>
            <person name="Rihtman B."/>
            <person name="Evans D.J."/>
            <person name="Millard A.D."/>
            <person name="Scanlan D.J."/>
        </authorList>
    </citation>
    <scope>NUCLEOTIDE SEQUENCE [LARGE SCALE GENOMIC DNA]</scope>
</reference>
<evidence type="ECO:0000313" key="1">
    <source>
        <dbReference type="EMBL" id="CFW42160.1"/>
    </source>
</evidence>
<organismHost>
    <name type="scientific">Synechococcus</name>
    <dbReference type="NCBI Taxonomy" id="1129"/>
</organismHost>
<name>A0A0M6VXV6_BPSYP</name>
<evidence type="ECO:0000313" key="2">
    <source>
        <dbReference type="Proteomes" id="UP000246186"/>
    </source>
</evidence>
<sequence length="60" mass="7217">MSRFTKNPDEIVLEDVRLFHYETMEEGRHVWMGIYTNDGKIYHMNINGDNLKVYYSNESD</sequence>
<accession>A0A0M6VXV6</accession>
<organism evidence="1 2">
    <name type="scientific">Synechococcus phage S-PM2</name>
    <dbReference type="NCBI Taxonomy" id="238854"/>
    <lineage>
        <taxon>Viruses</taxon>
        <taxon>Duplodnaviria</taxon>
        <taxon>Heunggongvirae</taxon>
        <taxon>Uroviricota</taxon>
        <taxon>Caudoviricetes</taxon>
        <taxon>Pantevenvirales</taxon>
        <taxon>Kyanoviridae</taxon>
        <taxon>Nodensvirus</taxon>
        <taxon>Nodensvirus spm2</taxon>
    </lineage>
</organism>
<gene>
    <name evidence="1" type="ORF">S-PM2d052</name>
</gene>
<dbReference type="Proteomes" id="UP000246186">
    <property type="component" value="Genome"/>
</dbReference>
<proteinExistence type="predicted"/>
<protein>
    <submittedName>
        <fullName evidence="1">Uncharacterized protein</fullName>
    </submittedName>
</protein>
<dbReference type="EMBL" id="LN828717">
    <property type="protein sequence ID" value="CFW42160.1"/>
    <property type="molecule type" value="Genomic_DNA"/>
</dbReference>